<protein>
    <submittedName>
        <fullName evidence="1">Uncharacterized protein</fullName>
    </submittedName>
</protein>
<keyword evidence="2" id="KW-1185">Reference proteome</keyword>
<comment type="caution">
    <text evidence="1">The sequence shown here is derived from an EMBL/GenBank/DDBJ whole genome shotgun (WGS) entry which is preliminary data.</text>
</comment>
<accession>A0ACC1AN67</accession>
<proteinExistence type="predicted"/>
<dbReference type="Proteomes" id="UP001164250">
    <property type="component" value="Chromosome 9"/>
</dbReference>
<evidence type="ECO:0000313" key="1">
    <source>
        <dbReference type="EMBL" id="KAJ0088078.1"/>
    </source>
</evidence>
<evidence type="ECO:0000313" key="2">
    <source>
        <dbReference type="Proteomes" id="UP001164250"/>
    </source>
</evidence>
<organism evidence="1 2">
    <name type="scientific">Pistacia atlantica</name>
    <dbReference type="NCBI Taxonomy" id="434234"/>
    <lineage>
        <taxon>Eukaryota</taxon>
        <taxon>Viridiplantae</taxon>
        <taxon>Streptophyta</taxon>
        <taxon>Embryophyta</taxon>
        <taxon>Tracheophyta</taxon>
        <taxon>Spermatophyta</taxon>
        <taxon>Magnoliopsida</taxon>
        <taxon>eudicotyledons</taxon>
        <taxon>Gunneridae</taxon>
        <taxon>Pentapetalae</taxon>
        <taxon>rosids</taxon>
        <taxon>malvids</taxon>
        <taxon>Sapindales</taxon>
        <taxon>Anacardiaceae</taxon>
        <taxon>Pistacia</taxon>
    </lineage>
</organism>
<reference evidence="2" key="1">
    <citation type="journal article" date="2023" name="G3 (Bethesda)">
        <title>Genome assembly and association tests identify interacting loci associated with vigor, precocity, and sex in interspecific pistachio rootstocks.</title>
        <authorList>
            <person name="Palmer W."/>
            <person name="Jacygrad E."/>
            <person name="Sagayaradj S."/>
            <person name="Cavanaugh K."/>
            <person name="Han R."/>
            <person name="Bertier L."/>
            <person name="Beede B."/>
            <person name="Kafkas S."/>
            <person name="Golino D."/>
            <person name="Preece J."/>
            <person name="Michelmore R."/>
        </authorList>
    </citation>
    <scope>NUCLEOTIDE SEQUENCE [LARGE SCALE GENOMIC DNA]</scope>
</reference>
<dbReference type="EMBL" id="CM047905">
    <property type="protein sequence ID" value="KAJ0088078.1"/>
    <property type="molecule type" value="Genomic_DNA"/>
</dbReference>
<sequence>MQNSFCLMLAQAKYQTLRLQINKAKEIQLQFNKLHQNPRIQTGKMSQPLDPKETFIQKTTFKA</sequence>
<name>A0ACC1AN67_9ROSI</name>
<gene>
    <name evidence="1" type="ORF">Patl1_32344</name>
</gene>